<comment type="catalytic activity">
    <reaction evidence="12">
        <text>2'-deoxyribonucleotide-(2'-deoxyribose 5'-phosphate)-2'-deoxyribonucleotide-DNA = a 3'-end 2'-deoxyribonucleotide-(2,3-dehydro-2,3-deoxyribose 5'-phosphate)-DNA + a 5'-end 5'-phospho-2'-deoxyribonucleoside-DNA + H(+)</text>
        <dbReference type="Rhea" id="RHEA:66592"/>
        <dbReference type="Rhea" id="RHEA-COMP:13180"/>
        <dbReference type="Rhea" id="RHEA-COMP:16897"/>
        <dbReference type="Rhea" id="RHEA-COMP:17067"/>
        <dbReference type="ChEBI" id="CHEBI:15378"/>
        <dbReference type="ChEBI" id="CHEBI:136412"/>
        <dbReference type="ChEBI" id="CHEBI:157695"/>
        <dbReference type="ChEBI" id="CHEBI:167181"/>
        <dbReference type="EC" id="4.2.99.18"/>
    </reaction>
</comment>
<dbReference type="PANTHER" id="PTHR10359:SF18">
    <property type="entry name" value="ENDONUCLEASE III"/>
    <property type="match status" value="1"/>
</dbReference>
<dbReference type="FunFam" id="1.10.340.30:FF:000001">
    <property type="entry name" value="Endonuclease III"/>
    <property type="match status" value="1"/>
</dbReference>
<comment type="cofactor">
    <cofactor evidence="12">
        <name>[4Fe-4S] cluster</name>
        <dbReference type="ChEBI" id="CHEBI:49883"/>
    </cofactor>
    <text evidence="12">Binds 1 [4Fe-4S] cluster.</text>
</comment>
<dbReference type="PANTHER" id="PTHR10359">
    <property type="entry name" value="A/G-SPECIFIC ADENINE GLYCOSYLASE/ENDONUCLEASE III"/>
    <property type="match status" value="1"/>
</dbReference>
<dbReference type="Proteomes" id="UP000432089">
    <property type="component" value="Unassembled WGS sequence"/>
</dbReference>
<proteinExistence type="inferred from homology"/>
<evidence type="ECO:0000256" key="2">
    <source>
        <dbReference type="ARBA" id="ARBA00022485"/>
    </source>
</evidence>
<keyword evidence="10 12" id="KW-0456">Lyase</keyword>
<evidence type="ECO:0000256" key="1">
    <source>
        <dbReference type="ARBA" id="ARBA00008343"/>
    </source>
</evidence>
<evidence type="ECO:0000256" key="12">
    <source>
        <dbReference type="HAMAP-Rule" id="MF_00942"/>
    </source>
</evidence>
<evidence type="ECO:0000256" key="4">
    <source>
        <dbReference type="ARBA" id="ARBA00022763"/>
    </source>
</evidence>
<dbReference type="InterPro" id="IPR011257">
    <property type="entry name" value="DNA_glycosylase"/>
</dbReference>
<keyword evidence="11 12" id="KW-0326">Glycosidase</keyword>
<keyword evidence="7 12" id="KW-0411">Iron-sulfur</keyword>
<dbReference type="NCBIfam" id="TIGR01083">
    <property type="entry name" value="nth"/>
    <property type="match status" value="1"/>
</dbReference>
<dbReference type="InterPro" id="IPR000445">
    <property type="entry name" value="HhH_motif"/>
</dbReference>
<dbReference type="SMART" id="SM00478">
    <property type="entry name" value="ENDO3c"/>
    <property type="match status" value="1"/>
</dbReference>
<protein>
    <recommendedName>
        <fullName evidence="12">Endonuclease III</fullName>
        <ecNumber evidence="12">4.2.99.18</ecNumber>
    </recommendedName>
    <alternativeName>
        <fullName evidence="12">DNA-(apurinic or apyrimidinic site) lyase</fullName>
    </alternativeName>
</protein>
<dbReference type="GO" id="GO:0051539">
    <property type="term" value="F:4 iron, 4 sulfur cluster binding"/>
    <property type="evidence" value="ECO:0007669"/>
    <property type="project" value="UniProtKB-UniRule"/>
</dbReference>
<feature type="binding site" evidence="12">
    <location>
        <position position="276"/>
    </location>
    <ligand>
        <name>[4Fe-4S] cluster</name>
        <dbReference type="ChEBI" id="CHEBI:49883"/>
    </ligand>
</feature>
<evidence type="ECO:0000256" key="8">
    <source>
        <dbReference type="ARBA" id="ARBA00023125"/>
    </source>
</evidence>
<dbReference type="Gene3D" id="1.10.1670.10">
    <property type="entry name" value="Helix-hairpin-Helix base-excision DNA repair enzymes (C-terminal)"/>
    <property type="match status" value="1"/>
</dbReference>
<evidence type="ECO:0000256" key="7">
    <source>
        <dbReference type="ARBA" id="ARBA00023014"/>
    </source>
</evidence>
<dbReference type="AlphaFoldDB" id="A0A7V7TV25"/>
<keyword evidence="15" id="KW-0255">Endonuclease</keyword>
<dbReference type="Pfam" id="PF10576">
    <property type="entry name" value="EndIII_4Fe-2S"/>
    <property type="match status" value="1"/>
</dbReference>
<evidence type="ECO:0000256" key="5">
    <source>
        <dbReference type="ARBA" id="ARBA00022801"/>
    </source>
</evidence>
<feature type="domain" description="HhH-GPD" evidence="14">
    <location>
        <begin position="127"/>
        <end position="274"/>
    </location>
</feature>
<keyword evidence="15" id="KW-0540">Nuclease</keyword>
<reference evidence="15 16" key="1">
    <citation type="submission" date="2019-09" db="EMBL/GenBank/DDBJ databases">
        <title>YIM 132180 draft genome.</title>
        <authorList>
            <person name="Zhang K."/>
        </authorList>
    </citation>
    <scope>NUCLEOTIDE SEQUENCE [LARGE SCALE GENOMIC DNA]</scope>
    <source>
        <strain evidence="15 16">YIM 132180</strain>
    </source>
</reference>
<feature type="region of interest" description="Disordered" evidence="13">
    <location>
        <begin position="55"/>
        <end position="90"/>
    </location>
</feature>
<dbReference type="EC" id="4.2.99.18" evidence="12"/>
<evidence type="ECO:0000256" key="10">
    <source>
        <dbReference type="ARBA" id="ARBA00023239"/>
    </source>
</evidence>
<keyword evidence="16" id="KW-1185">Reference proteome</keyword>
<dbReference type="HAMAP" id="MF_00942">
    <property type="entry name" value="Nth"/>
    <property type="match status" value="1"/>
</dbReference>
<comment type="function">
    <text evidence="12">DNA repair enzyme that has both DNA N-glycosylase activity and AP-lyase activity. The DNA N-glycosylase activity releases various damaged pyrimidines from DNA by cleaving the N-glycosidic bond, leaving an AP (apurinic/apyrimidinic) site. The AP-lyase activity cleaves the phosphodiester bond 3' to the AP site by a beta-elimination, leaving a 3'-terminal unsaturated sugar and a product with a terminal 5'-phosphate.</text>
</comment>
<dbReference type="SUPFAM" id="SSF48150">
    <property type="entry name" value="DNA-glycosylase"/>
    <property type="match status" value="1"/>
</dbReference>
<accession>A0A7V7TV25</accession>
<sequence length="336" mass="36158">MPPSTSISALKPRRFSERYGVRSAWKIGASASAGAGIVIARAALAPDGCSRYSPIMAEKSAPGRASSAKSSGGKSSRAPKPAKAPPAIPYSPADVEEIFRRLHVQRPNPTSELEHYDPFTFLVAVVLSAQMTDVGVNRATRRLFPLADTPAAMAALEPERIFELIGNVSFARTKSGNLVKLSRRLVEEHGGVVPRSIEALIALPGVGPKTARVVLNTCFGEKYLGVDTHIFRIGNRLKIAPGRTPDEVERNFLAIIPKPYLAPAHHLLLLHGRYVCKARKPDCPACVIADLCRADEKWNSEPAPLIRLPDHPPGLQGTPQAKGELPRTDGEAEASV</sequence>
<feature type="binding site" evidence="12">
    <location>
        <position position="292"/>
    </location>
    <ligand>
        <name>[4Fe-4S] cluster</name>
        <dbReference type="ChEBI" id="CHEBI:49883"/>
    </ligand>
</feature>
<dbReference type="InterPro" id="IPR005759">
    <property type="entry name" value="Nth"/>
</dbReference>
<name>A0A7V7TV25_9HYPH</name>
<keyword evidence="4 12" id="KW-0227">DNA damage</keyword>
<dbReference type="GO" id="GO:0006285">
    <property type="term" value="P:base-excision repair, AP site formation"/>
    <property type="evidence" value="ECO:0007669"/>
    <property type="project" value="TreeGrafter"/>
</dbReference>
<feature type="binding site" evidence="12">
    <location>
        <position position="286"/>
    </location>
    <ligand>
        <name>[4Fe-4S] cluster</name>
        <dbReference type="ChEBI" id="CHEBI:49883"/>
    </ligand>
</feature>
<comment type="similarity">
    <text evidence="1 12">Belongs to the Nth/MutY family.</text>
</comment>
<evidence type="ECO:0000256" key="9">
    <source>
        <dbReference type="ARBA" id="ARBA00023204"/>
    </source>
</evidence>
<keyword evidence="5 12" id="KW-0378">Hydrolase</keyword>
<dbReference type="GO" id="GO:0003677">
    <property type="term" value="F:DNA binding"/>
    <property type="evidence" value="ECO:0007669"/>
    <property type="project" value="UniProtKB-UniRule"/>
</dbReference>
<feature type="region of interest" description="Disordered" evidence="13">
    <location>
        <begin position="303"/>
        <end position="336"/>
    </location>
</feature>
<dbReference type="InterPro" id="IPR023170">
    <property type="entry name" value="HhH_base_excis_C"/>
</dbReference>
<dbReference type="Pfam" id="PF00730">
    <property type="entry name" value="HhH-GPD"/>
    <property type="match status" value="1"/>
</dbReference>
<dbReference type="InterPro" id="IPR003265">
    <property type="entry name" value="HhH-GPD_domain"/>
</dbReference>
<dbReference type="GO" id="GO:0046872">
    <property type="term" value="F:metal ion binding"/>
    <property type="evidence" value="ECO:0007669"/>
    <property type="project" value="UniProtKB-KW"/>
</dbReference>
<evidence type="ECO:0000256" key="6">
    <source>
        <dbReference type="ARBA" id="ARBA00023004"/>
    </source>
</evidence>
<dbReference type="Pfam" id="PF00633">
    <property type="entry name" value="HHH"/>
    <property type="match status" value="1"/>
</dbReference>
<dbReference type="GO" id="GO:0140078">
    <property type="term" value="F:class I DNA-(apurinic or apyrimidinic site) endonuclease activity"/>
    <property type="evidence" value="ECO:0007669"/>
    <property type="project" value="UniProtKB-EC"/>
</dbReference>
<dbReference type="Gene3D" id="1.10.340.30">
    <property type="entry name" value="Hypothetical protein, domain 2"/>
    <property type="match status" value="1"/>
</dbReference>
<evidence type="ECO:0000256" key="3">
    <source>
        <dbReference type="ARBA" id="ARBA00022723"/>
    </source>
</evidence>
<keyword evidence="9 12" id="KW-0234">DNA repair</keyword>
<keyword evidence="6 12" id="KW-0408">Iron</keyword>
<keyword evidence="3 12" id="KW-0479">Metal-binding</keyword>
<dbReference type="EMBL" id="VZDO01000020">
    <property type="protein sequence ID" value="KAB0676806.1"/>
    <property type="molecule type" value="Genomic_DNA"/>
</dbReference>
<keyword evidence="8 12" id="KW-0238">DNA-binding</keyword>
<feature type="compositionally biased region" description="Low complexity" evidence="13">
    <location>
        <begin position="59"/>
        <end position="81"/>
    </location>
</feature>
<evidence type="ECO:0000256" key="11">
    <source>
        <dbReference type="ARBA" id="ARBA00023295"/>
    </source>
</evidence>
<dbReference type="GO" id="GO:0019104">
    <property type="term" value="F:DNA N-glycosylase activity"/>
    <property type="evidence" value="ECO:0007669"/>
    <property type="project" value="UniProtKB-UniRule"/>
</dbReference>
<gene>
    <name evidence="12 15" type="primary">nth</name>
    <name evidence="15" type="ORF">F6X38_19740</name>
</gene>
<dbReference type="InterPro" id="IPR003651">
    <property type="entry name" value="Endonuclease3_FeS-loop_motif"/>
</dbReference>
<evidence type="ECO:0000313" key="15">
    <source>
        <dbReference type="EMBL" id="KAB0676806.1"/>
    </source>
</evidence>
<dbReference type="CDD" id="cd00056">
    <property type="entry name" value="ENDO3c"/>
    <property type="match status" value="1"/>
</dbReference>
<comment type="caution">
    <text evidence="15">The sequence shown here is derived from an EMBL/GenBank/DDBJ whole genome shotgun (WGS) entry which is preliminary data.</text>
</comment>
<dbReference type="FunFam" id="1.10.1670.10:FF:000001">
    <property type="entry name" value="Endonuclease III"/>
    <property type="match status" value="1"/>
</dbReference>
<organism evidence="15 16">
    <name type="scientific">Plantimonas leprariae</name>
    <dbReference type="NCBI Taxonomy" id="2615207"/>
    <lineage>
        <taxon>Bacteria</taxon>
        <taxon>Pseudomonadati</taxon>
        <taxon>Pseudomonadota</taxon>
        <taxon>Alphaproteobacteria</taxon>
        <taxon>Hyphomicrobiales</taxon>
        <taxon>Aurantimonadaceae</taxon>
        <taxon>Plantimonas</taxon>
    </lineage>
</organism>
<evidence type="ECO:0000256" key="13">
    <source>
        <dbReference type="SAM" id="MobiDB-lite"/>
    </source>
</evidence>
<evidence type="ECO:0000259" key="14">
    <source>
        <dbReference type="SMART" id="SM00478"/>
    </source>
</evidence>
<evidence type="ECO:0000313" key="16">
    <source>
        <dbReference type="Proteomes" id="UP000432089"/>
    </source>
</evidence>
<keyword evidence="2 12" id="KW-0004">4Fe-4S</keyword>
<feature type="binding site" evidence="12">
    <location>
        <position position="283"/>
    </location>
    <ligand>
        <name>[4Fe-4S] cluster</name>
        <dbReference type="ChEBI" id="CHEBI:49883"/>
    </ligand>
</feature>